<accession>A0A284SCM3</accession>
<dbReference type="InterPro" id="IPR000627">
    <property type="entry name" value="Intradiol_dOase_C"/>
</dbReference>
<proteinExistence type="predicted"/>
<dbReference type="Gene3D" id="2.60.130.10">
    <property type="entry name" value="Aromatic compound dioxygenase"/>
    <property type="match status" value="1"/>
</dbReference>
<sequence length="336" mass="37774">MDKAGMESHDTNLHNGAQPVAWQNWEVAPSSITCGRVASDLTHMLSSEEIAIRDLASSKCARHVGEMQRRRIEKRAKELTKRDGTSTVTITTESPYYPEIQNETCILTPEVTTGPYIWPKSQTLRQDMTEDQAGIPLIVDIGVIDINTCEPMQNVLVDVWHCNATGSYSSFTKRDPNTPFEELLEQLNITLVPGVELDLHTDDTTFLRGMWPTNEEGVMEMKTIVPGYYVERAIHVHVQVHQDWVLQSNGTVLTDTTSSTGQFFLGEELSQYLMSLEPYSWHTEIERTTNDVDDIYQEEARNGWFPELAVVPMDGEDYANGVIGYITVGVDATRGV</sequence>
<dbReference type="GO" id="GO:0008199">
    <property type="term" value="F:ferric iron binding"/>
    <property type="evidence" value="ECO:0007669"/>
    <property type="project" value="InterPro"/>
</dbReference>
<name>A0A284SCM3_ARMOS</name>
<dbReference type="PANTHER" id="PTHR34315">
    <property type="match status" value="1"/>
</dbReference>
<gene>
    <name evidence="2" type="ORF">ARMOST_22352</name>
</gene>
<dbReference type="OMA" id="FHNENTD"/>
<protein>
    <submittedName>
        <fullName evidence="2">Related to protocatechuate 3,4-dioxygenase beta subunit</fullName>
    </submittedName>
</protein>
<dbReference type="EMBL" id="FUEG01000068">
    <property type="protein sequence ID" value="SJL18752.1"/>
    <property type="molecule type" value="Genomic_DNA"/>
</dbReference>
<dbReference type="Proteomes" id="UP000219338">
    <property type="component" value="Unassembled WGS sequence"/>
</dbReference>
<reference evidence="3" key="1">
    <citation type="journal article" date="2017" name="Nat. Ecol. Evol.">
        <title>Genome expansion and lineage-specific genetic innovations in the forest pathogenic fungi Armillaria.</title>
        <authorList>
            <person name="Sipos G."/>
            <person name="Prasanna A.N."/>
            <person name="Walter M.C."/>
            <person name="O'Connor E."/>
            <person name="Balint B."/>
            <person name="Krizsan K."/>
            <person name="Kiss B."/>
            <person name="Hess J."/>
            <person name="Varga T."/>
            <person name="Slot J."/>
            <person name="Riley R."/>
            <person name="Boka B."/>
            <person name="Rigling D."/>
            <person name="Barry K."/>
            <person name="Lee J."/>
            <person name="Mihaltcheva S."/>
            <person name="LaButti K."/>
            <person name="Lipzen A."/>
            <person name="Waldron R."/>
            <person name="Moloney N.M."/>
            <person name="Sperisen C."/>
            <person name="Kredics L."/>
            <person name="Vagvoelgyi C."/>
            <person name="Patrignani A."/>
            <person name="Fitzpatrick D."/>
            <person name="Nagy I."/>
            <person name="Doyle S."/>
            <person name="Anderson J.B."/>
            <person name="Grigoriev I.V."/>
            <person name="Gueldener U."/>
            <person name="Muensterkoetter M."/>
            <person name="Nagy L.G."/>
        </authorList>
    </citation>
    <scope>NUCLEOTIDE SEQUENCE [LARGE SCALE GENOMIC DNA]</scope>
    <source>
        <strain evidence="3">C18/9</strain>
    </source>
</reference>
<dbReference type="PANTHER" id="PTHR34315:SF4">
    <property type="entry name" value="INTRADIOL RING-CLEAVAGE DIOXYGENASES DOMAIN-CONTAINING PROTEIN"/>
    <property type="match status" value="1"/>
</dbReference>
<evidence type="ECO:0000313" key="3">
    <source>
        <dbReference type="Proteomes" id="UP000219338"/>
    </source>
</evidence>
<dbReference type="Pfam" id="PF00775">
    <property type="entry name" value="Dioxygenase_C"/>
    <property type="match status" value="1"/>
</dbReference>
<dbReference type="InterPro" id="IPR015889">
    <property type="entry name" value="Intradiol_dOase_core"/>
</dbReference>
<dbReference type="AlphaFoldDB" id="A0A284SCM3"/>
<dbReference type="GO" id="GO:0016702">
    <property type="term" value="F:oxidoreductase activity, acting on single donors with incorporation of molecular oxygen, incorporation of two atoms of oxygen"/>
    <property type="evidence" value="ECO:0007669"/>
    <property type="project" value="InterPro"/>
</dbReference>
<dbReference type="CDD" id="cd03457">
    <property type="entry name" value="intradiol_dioxygenase_like"/>
    <property type="match status" value="1"/>
</dbReference>
<organism evidence="2 3">
    <name type="scientific">Armillaria ostoyae</name>
    <name type="common">Armillaria root rot fungus</name>
    <dbReference type="NCBI Taxonomy" id="47428"/>
    <lineage>
        <taxon>Eukaryota</taxon>
        <taxon>Fungi</taxon>
        <taxon>Dikarya</taxon>
        <taxon>Basidiomycota</taxon>
        <taxon>Agaricomycotina</taxon>
        <taxon>Agaricomycetes</taxon>
        <taxon>Agaricomycetidae</taxon>
        <taxon>Agaricales</taxon>
        <taxon>Marasmiineae</taxon>
        <taxon>Physalacriaceae</taxon>
        <taxon>Armillaria</taxon>
    </lineage>
</organism>
<feature type="domain" description="Intradiol ring-cleavage dioxygenases" evidence="1">
    <location>
        <begin position="122"/>
        <end position="180"/>
    </location>
</feature>
<dbReference type="SUPFAM" id="SSF49482">
    <property type="entry name" value="Aromatic compound dioxygenase"/>
    <property type="match status" value="1"/>
</dbReference>
<evidence type="ECO:0000259" key="1">
    <source>
        <dbReference type="Pfam" id="PF00775"/>
    </source>
</evidence>
<keyword evidence="2" id="KW-0560">Oxidoreductase</keyword>
<evidence type="ECO:0000313" key="2">
    <source>
        <dbReference type="EMBL" id="SJL18752.1"/>
    </source>
</evidence>
<keyword evidence="2" id="KW-0223">Dioxygenase</keyword>
<keyword evidence="3" id="KW-1185">Reference proteome</keyword>
<dbReference type="STRING" id="47428.A0A284SCM3"/>
<dbReference type="OrthoDB" id="121380at2759"/>